<organism evidence="1 2">
    <name type="scientific">Sphingobacterium psychroaquaticum</name>
    <dbReference type="NCBI Taxonomy" id="561061"/>
    <lineage>
        <taxon>Bacteria</taxon>
        <taxon>Pseudomonadati</taxon>
        <taxon>Bacteroidota</taxon>
        <taxon>Sphingobacteriia</taxon>
        <taxon>Sphingobacteriales</taxon>
        <taxon>Sphingobacteriaceae</taxon>
        <taxon>Sphingobacterium</taxon>
    </lineage>
</organism>
<sequence>MKKYCYEKLQQLNDHLNDLSCDKTMLLAEDAIEIAQKKLNEVKEFIIEKGFKDANEEICFFKKIKPQFVAKLIYYNGIYKIEAKIPYGGDKVTKKYLKNEITKLKLYFDNNLEFYKYYRTNSTYLDDKYFLRGKYDIKLSLDSYYFETDHRFCTSHDYKVAKILANDLIQLYIEDRIFGLSNISSAKSPHYSLNWTGSKAALVELIYALQAQGVLDYGHADIKQISRVFSRMFNVDIGDFYHTYLELRNRKINKTKFLDSLRDVLSKKMDEQDDK</sequence>
<name>A0A1X7HX95_9SPHI</name>
<dbReference type="Pfam" id="PF09357">
    <property type="entry name" value="RteC"/>
    <property type="match status" value="1"/>
</dbReference>
<dbReference type="AlphaFoldDB" id="A0A1X7HX95"/>
<reference evidence="1 2" key="1">
    <citation type="submission" date="2017-04" db="EMBL/GenBank/DDBJ databases">
        <authorList>
            <person name="Afonso C.L."/>
            <person name="Miller P.J."/>
            <person name="Scott M.A."/>
            <person name="Spackman E."/>
            <person name="Goraichik I."/>
            <person name="Dimitrov K.M."/>
            <person name="Suarez D.L."/>
            <person name="Swayne D.E."/>
        </authorList>
    </citation>
    <scope>NUCLEOTIDE SEQUENCE [LARGE SCALE GENOMIC DNA]</scope>
    <source>
        <strain evidence="1 2">DSM 22418</strain>
    </source>
</reference>
<accession>A0A1X7HX95</accession>
<dbReference type="InterPro" id="IPR018534">
    <property type="entry name" value="Tet_reg_excision_RteC"/>
</dbReference>
<dbReference type="OrthoDB" id="790983at2"/>
<evidence type="ECO:0000313" key="2">
    <source>
        <dbReference type="Proteomes" id="UP000192980"/>
    </source>
</evidence>
<dbReference type="EMBL" id="FXAU01000001">
    <property type="protein sequence ID" value="SMG06600.1"/>
    <property type="molecule type" value="Genomic_DNA"/>
</dbReference>
<evidence type="ECO:0000313" key="1">
    <source>
        <dbReference type="EMBL" id="SMG06600.1"/>
    </source>
</evidence>
<proteinExistence type="predicted"/>
<gene>
    <name evidence="1" type="ORF">SAMN05660862_0189</name>
</gene>
<dbReference type="STRING" id="561061.SAMN05660862_0189"/>
<protein>
    <submittedName>
        <fullName evidence="1">RteC protein</fullName>
    </submittedName>
</protein>
<dbReference type="Proteomes" id="UP000192980">
    <property type="component" value="Unassembled WGS sequence"/>
</dbReference>
<dbReference type="RefSeq" id="WP_058699778.1">
    <property type="nucleotide sequence ID" value="NZ_FXAU01000001.1"/>
</dbReference>
<keyword evidence="2" id="KW-1185">Reference proteome</keyword>